<dbReference type="PANTHER" id="PTHR33619:SF3">
    <property type="entry name" value="POLYSACCHARIDE EXPORT PROTEIN GFCE-RELATED"/>
    <property type="match status" value="1"/>
</dbReference>
<protein>
    <recommendedName>
        <fullName evidence="1">Soluble ligand binding domain-containing protein</fullName>
    </recommendedName>
</protein>
<comment type="caution">
    <text evidence="2">The sequence shown here is derived from an EMBL/GenBank/DDBJ whole genome shotgun (WGS) entry which is preliminary data.</text>
</comment>
<organism evidence="2 3">
    <name type="scientific">Eiseniibacteriota bacterium</name>
    <dbReference type="NCBI Taxonomy" id="2212470"/>
    <lineage>
        <taxon>Bacteria</taxon>
        <taxon>Candidatus Eiseniibacteriota</taxon>
    </lineage>
</organism>
<evidence type="ECO:0000313" key="2">
    <source>
        <dbReference type="EMBL" id="NNF08426.1"/>
    </source>
</evidence>
<proteinExistence type="predicted"/>
<dbReference type="InterPro" id="IPR019554">
    <property type="entry name" value="Soluble_ligand-bd"/>
</dbReference>
<dbReference type="InterPro" id="IPR049712">
    <property type="entry name" value="Poly_export"/>
</dbReference>
<dbReference type="Gene3D" id="3.10.560.10">
    <property type="entry name" value="Outer membrane lipoprotein wza domain like"/>
    <property type="match status" value="2"/>
</dbReference>
<dbReference type="PANTHER" id="PTHR33619">
    <property type="entry name" value="POLYSACCHARIDE EXPORT PROTEIN GFCE-RELATED"/>
    <property type="match status" value="1"/>
</dbReference>
<dbReference type="AlphaFoldDB" id="A0A7Y2EAW2"/>
<dbReference type="Proteomes" id="UP000547674">
    <property type="component" value="Unassembled WGS sequence"/>
</dbReference>
<accession>A0A7Y2EAW2</accession>
<evidence type="ECO:0000259" key="1">
    <source>
        <dbReference type="Pfam" id="PF10531"/>
    </source>
</evidence>
<gene>
    <name evidence="2" type="ORF">HKN21_16820</name>
</gene>
<feature type="non-terminal residue" evidence="2">
    <location>
        <position position="1"/>
    </location>
</feature>
<feature type="domain" description="Soluble ligand binding" evidence="1">
    <location>
        <begin position="82"/>
        <end position="127"/>
    </location>
</feature>
<sequence>LEVVRYPEGQEEPLRFFLTGNGELFAAEAGWSQDLPRPETFFKPVLSGLEVADNIQYPDIQLHADDVIFVRSIPVERKRRFVDVRGEVAFPGTYAITEGETTISQVVKMAGGFTDQAFLGEARLTRREAIRTEDREFERLKTIPPADMSEDEYEYFKVKSRERPGLMVVNFIDLFVEGDTSEDILVTRGDLIEIPSRRDFVSVLGLVEFPGNVLHQPGLTARDYIEAAGGYAEDADKGKARVIRALGGEWVSINDAKTLYEGDTVWIPEQQDRDYWGIFKDILVVTTQILTIYLIVDRATATN</sequence>
<name>A0A7Y2EAW2_UNCEI</name>
<feature type="domain" description="Soluble ligand binding" evidence="1">
    <location>
        <begin position="201"/>
        <end position="249"/>
    </location>
</feature>
<evidence type="ECO:0000313" key="3">
    <source>
        <dbReference type="Proteomes" id="UP000547674"/>
    </source>
</evidence>
<dbReference type="Pfam" id="PF10531">
    <property type="entry name" value="SLBB"/>
    <property type="match status" value="2"/>
</dbReference>
<dbReference type="EMBL" id="JABDJR010000676">
    <property type="protein sequence ID" value="NNF08426.1"/>
    <property type="molecule type" value="Genomic_DNA"/>
</dbReference>
<dbReference type="GO" id="GO:0015159">
    <property type="term" value="F:polysaccharide transmembrane transporter activity"/>
    <property type="evidence" value="ECO:0007669"/>
    <property type="project" value="InterPro"/>
</dbReference>
<reference evidence="2 3" key="1">
    <citation type="submission" date="2020-03" db="EMBL/GenBank/DDBJ databases">
        <title>Metabolic flexibility allows generalist bacteria to become dominant in a frequently disturbed ecosystem.</title>
        <authorList>
            <person name="Chen Y.-J."/>
            <person name="Leung P.M."/>
            <person name="Bay S.K."/>
            <person name="Hugenholtz P."/>
            <person name="Kessler A.J."/>
            <person name="Shelley G."/>
            <person name="Waite D.W."/>
            <person name="Cook P.L."/>
            <person name="Greening C."/>
        </authorList>
    </citation>
    <scope>NUCLEOTIDE SEQUENCE [LARGE SCALE GENOMIC DNA]</scope>
    <source>
        <strain evidence="2">SS_bin_28</strain>
    </source>
</reference>